<keyword evidence="5" id="KW-0539">Nucleus</keyword>
<keyword evidence="9" id="KW-1185">Reference proteome</keyword>
<keyword evidence="3" id="KW-0677">Repeat</keyword>
<dbReference type="OrthoDB" id="1898821at2759"/>
<feature type="region of interest" description="Disordered" evidence="6">
    <location>
        <begin position="1"/>
        <end position="78"/>
    </location>
</feature>
<accession>A0A9P6NY05</accession>
<dbReference type="EMBL" id="MU167212">
    <property type="protein sequence ID" value="KAG0151505.1"/>
    <property type="molecule type" value="Genomic_DNA"/>
</dbReference>
<dbReference type="SUPFAM" id="SSF48371">
    <property type="entry name" value="ARM repeat"/>
    <property type="match status" value="1"/>
</dbReference>
<evidence type="ECO:0000313" key="9">
    <source>
        <dbReference type="Proteomes" id="UP000886653"/>
    </source>
</evidence>
<dbReference type="PANTHER" id="PTHR14978:SF0">
    <property type="entry name" value="BETA-CATENIN-LIKE PROTEIN 1"/>
    <property type="match status" value="1"/>
</dbReference>
<dbReference type="GO" id="GO:0005681">
    <property type="term" value="C:spliceosomal complex"/>
    <property type="evidence" value="ECO:0007669"/>
    <property type="project" value="TreeGrafter"/>
</dbReference>
<dbReference type="GO" id="GO:0010467">
    <property type="term" value="P:gene expression"/>
    <property type="evidence" value="ECO:0007669"/>
    <property type="project" value="UniProtKB-ARBA"/>
</dbReference>
<dbReference type="Pfam" id="PF08216">
    <property type="entry name" value="CTNNBL"/>
    <property type="match status" value="1"/>
</dbReference>
<reference evidence="8" key="1">
    <citation type="submission" date="2013-11" db="EMBL/GenBank/DDBJ databases">
        <title>Genome sequence of the fusiform rust pathogen reveals effectors for host alternation and coevolution with pine.</title>
        <authorList>
            <consortium name="DOE Joint Genome Institute"/>
            <person name="Smith K."/>
            <person name="Pendleton A."/>
            <person name="Kubisiak T."/>
            <person name="Anderson C."/>
            <person name="Salamov A."/>
            <person name="Aerts A."/>
            <person name="Riley R."/>
            <person name="Clum A."/>
            <person name="Lindquist E."/>
            <person name="Ence D."/>
            <person name="Campbell M."/>
            <person name="Kronenberg Z."/>
            <person name="Feau N."/>
            <person name="Dhillon B."/>
            <person name="Hamelin R."/>
            <person name="Burleigh J."/>
            <person name="Smith J."/>
            <person name="Yandell M."/>
            <person name="Nelson C."/>
            <person name="Grigoriev I."/>
            <person name="Davis J."/>
        </authorList>
    </citation>
    <scope>NUCLEOTIDE SEQUENCE</scope>
    <source>
        <strain evidence="8">G11</strain>
    </source>
</reference>
<evidence type="ECO:0000259" key="7">
    <source>
        <dbReference type="SMART" id="SM01156"/>
    </source>
</evidence>
<evidence type="ECO:0000256" key="1">
    <source>
        <dbReference type="ARBA" id="ARBA00004123"/>
    </source>
</evidence>
<dbReference type="InterPro" id="IPR016024">
    <property type="entry name" value="ARM-type_fold"/>
</dbReference>
<evidence type="ECO:0000256" key="4">
    <source>
        <dbReference type="ARBA" id="ARBA00023054"/>
    </source>
</evidence>
<protein>
    <recommendedName>
        <fullName evidence="7">Beta-catenin-like protein 1 N-terminal domain-containing protein</fullName>
    </recommendedName>
</protein>
<sequence>MNVDEFFKQPAPKYDPTKLPPNQANTTTTLGKRKHDSSVDVAGPLRNGHSIKGKERALDEEDNHVKGAPDEYVDEDEDGRFFGGGLSGQQREIIDILDRDQAAGGQALDMAGVRRICLTLERAINRNREMRTKFGDRPEKFVDSEFELTEAIQGLALLTQDPGKFYPELVRLGVVVSLLGLLAHENVDIAIAVIEILEELTDEDILDAHDDDEGGQDGSAPEAVIELVNRLIEHQLLELLVSTMADRLDEKEEAERNGVFHSLGLIENLVSLDPRLSTRLVDKTPVMKFLLRRIRPQKEQTKETQQLFFQNQQYASEIAAILVQESPPNRKKLVETGGLDVLLEVLSIYRKRDPRDADEIEFMENVFDTLCSVLLEPEHKAKFLEGEGVELMVIMMKEKKLARNRSIKVLDHALVGDEGAPNCERFVEHFGLKTLFSAFMGKNSSKQASTHEDHEHILGIIVSLFFNLESDSAPRLRLLAKFMEDGYEKVDRLLEIRETVEARLSAQQPEVQGMELDETEVYLSRLDAGLFSLQLVDTIIGWVCMEDDGAREHAAMLLKRAGKGFAEVVGVLEEYRESMGEGLRKEGVGELAKYLASV</sequence>
<evidence type="ECO:0000256" key="2">
    <source>
        <dbReference type="ARBA" id="ARBA00022553"/>
    </source>
</evidence>
<proteinExistence type="predicted"/>
<keyword evidence="4" id="KW-0175">Coiled coil</keyword>
<dbReference type="InterPro" id="IPR039678">
    <property type="entry name" value="CTNNBL1"/>
</dbReference>
<feature type="compositionally biased region" description="Basic and acidic residues" evidence="6">
    <location>
        <begin position="52"/>
        <end position="69"/>
    </location>
</feature>
<comment type="caution">
    <text evidence="8">The sequence shown here is derived from an EMBL/GenBank/DDBJ whole genome shotgun (WGS) entry which is preliminary data.</text>
</comment>
<feature type="compositionally biased region" description="Polar residues" evidence="6">
    <location>
        <begin position="20"/>
        <end position="30"/>
    </location>
</feature>
<dbReference type="PANTHER" id="PTHR14978">
    <property type="entry name" value="BETA-CATENIN-LIKE PROTEIN 1 NUCLEAR ASSOCIATED PROTEIN"/>
    <property type="match status" value="1"/>
</dbReference>
<organism evidence="8 9">
    <name type="scientific">Cronartium quercuum f. sp. fusiforme G11</name>
    <dbReference type="NCBI Taxonomy" id="708437"/>
    <lineage>
        <taxon>Eukaryota</taxon>
        <taxon>Fungi</taxon>
        <taxon>Dikarya</taxon>
        <taxon>Basidiomycota</taxon>
        <taxon>Pucciniomycotina</taxon>
        <taxon>Pucciniomycetes</taxon>
        <taxon>Pucciniales</taxon>
        <taxon>Coleosporiaceae</taxon>
        <taxon>Cronartium</taxon>
    </lineage>
</organism>
<evidence type="ECO:0000256" key="3">
    <source>
        <dbReference type="ARBA" id="ARBA00022737"/>
    </source>
</evidence>
<dbReference type="InterPro" id="IPR011989">
    <property type="entry name" value="ARM-like"/>
</dbReference>
<keyword evidence="2" id="KW-0597">Phosphoprotein</keyword>
<dbReference type="Proteomes" id="UP000886653">
    <property type="component" value="Unassembled WGS sequence"/>
</dbReference>
<dbReference type="SMART" id="SM01156">
    <property type="entry name" value="DUF1716"/>
    <property type="match status" value="1"/>
</dbReference>
<evidence type="ECO:0000313" key="8">
    <source>
        <dbReference type="EMBL" id="KAG0151505.1"/>
    </source>
</evidence>
<dbReference type="InterPro" id="IPR013180">
    <property type="entry name" value="CTNNBL1_N"/>
</dbReference>
<name>A0A9P6NY05_9BASI</name>
<evidence type="ECO:0000256" key="6">
    <source>
        <dbReference type="SAM" id="MobiDB-lite"/>
    </source>
</evidence>
<dbReference type="AlphaFoldDB" id="A0A9P6NY05"/>
<dbReference type="Gene3D" id="1.25.10.10">
    <property type="entry name" value="Leucine-rich Repeat Variant"/>
    <property type="match status" value="1"/>
</dbReference>
<gene>
    <name evidence="8" type="ORF">CROQUDRAFT_502628</name>
</gene>
<evidence type="ECO:0000256" key="5">
    <source>
        <dbReference type="ARBA" id="ARBA00023242"/>
    </source>
</evidence>
<comment type="subcellular location">
    <subcellularLocation>
        <location evidence="1">Nucleus</location>
    </subcellularLocation>
</comment>
<dbReference type="FunFam" id="1.25.10.10:FF:001136">
    <property type="entry name" value="Beta-catenin-like protein 1"/>
    <property type="match status" value="1"/>
</dbReference>
<feature type="domain" description="Beta-catenin-like protein 1 N-terminal" evidence="7">
    <location>
        <begin position="89"/>
        <end position="194"/>
    </location>
</feature>